<organism evidence="6 7">
    <name type="scientific">Pontibacter mucosus</name>
    <dbReference type="NCBI Taxonomy" id="1649266"/>
    <lineage>
        <taxon>Bacteria</taxon>
        <taxon>Pseudomonadati</taxon>
        <taxon>Bacteroidota</taxon>
        <taxon>Cytophagia</taxon>
        <taxon>Cytophagales</taxon>
        <taxon>Hymenobacteraceae</taxon>
        <taxon>Pontibacter</taxon>
    </lineage>
</organism>
<dbReference type="InterPro" id="IPR041700">
    <property type="entry name" value="OMP_b-brl_3"/>
</dbReference>
<comment type="caution">
    <text evidence="6">The sequence shown here is derived from an EMBL/GenBank/DDBJ whole genome shotgun (WGS) entry which is preliminary data.</text>
</comment>
<dbReference type="EMBL" id="QBKI01000003">
    <property type="protein sequence ID" value="PTX20280.1"/>
    <property type="molecule type" value="Genomic_DNA"/>
</dbReference>
<dbReference type="Gene3D" id="2.170.130.10">
    <property type="entry name" value="TonB-dependent receptor, plug domain"/>
    <property type="match status" value="1"/>
</dbReference>
<feature type="transmembrane region" description="Helical" evidence="4">
    <location>
        <begin position="60"/>
        <end position="79"/>
    </location>
</feature>
<dbReference type="Pfam" id="PF14905">
    <property type="entry name" value="OMP_b-brl_3"/>
    <property type="match status" value="1"/>
</dbReference>
<feature type="domain" description="Outer membrane protein beta-barrel" evidence="5">
    <location>
        <begin position="435"/>
        <end position="837"/>
    </location>
</feature>
<evidence type="ECO:0000259" key="5">
    <source>
        <dbReference type="Pfam" id="PF14905"/>
    </source>
</evidence>
<dbReference type="AlphaFoldDB" id="A0A2T5YLT3"/>
<evidence type="ECO:0000313" key="7">
    <source>
        <dbReference type="Proteomes" id="UP000244225"/>
    </source>
</evidence>
<dbReference type="SUPFAM" id="SSF56935">
    <property type="entry name" value="Porins"/>
    <property type="match status" value="1"/>
</dbReference>
<keyword evidence="7" id="KW-1185">Reference proteome</keyword>
<reference evidence="6 7" key="1">
    <citation type="submission" date="2018-04" db="EMBL/GenBank/DDBJ databases">
        <title>Genomic Encyclopedia of Archaeal and Bacterial Type Strains, Phase II (KMG-II): from individual species to whole genera.</title>
        <authorList>
            <person name="Goeker M."/>
        </authorList>
    </citation>
    <scope>NUCLEOTIDE SEQUENCE [LARGE SCALE GENOMIC DNA]</scope>
    <source>
        <strain evidence="6 7">DSM 100162</strain>
    </source>
</reference>
<sequence length="861" mass="95089">MGINQGKAVAQASDNIPACSDSIIYILTAVLHLWLIIYKQKIRAMKYTSTTATKDKGQKTLRGIVLTIAFCFCVVSAWAQSAATVTGAVTDAVTQKPLDYVSVVLLQLPDSAVVASEMTDEAGAYTFAQVKPGSYTIKALLVGFAPATSKAFEVGQQPVQVPSIAMHEKANALQEVVVKGQKPLLEQEADRVVLNVEQLNTAGDNALEVLKYAPGVRLDKDDNIIYRGSSSVQVMINGKMTYMSGTELQNYLKSLPASAVSKVELMANPPASFDAAGTAGIINIKLKRDETLGMKGSANLGVGYGKYEKVWGGLNLNYNTGKVSLYTRLSAGHYNSFNRLTLKRNINDSLYNQVNYWHPVTNSYNLTAGADYFISKKHTVGVMAKGYASPENTLTTSNSTNYDATGSAFGSMRMHNPKESSTDHYSLNLNYKFDIDSTGRSLSMDADFVNYSSYADEQFTNHFFAASGEATQAPLQLRSHSKAAASIKALKVDYVHPFGKGYKAEAGLKTSRVSNDSDIRFEAQQEQGWVNDTSRTNSFAYAETIHAAYLSLSRKFSDKLSMKAGLRAEQTSAEGYSATTGEPLDLDYLKFFPSVFVSYSANEHNQFSASYSRRISRPSYRSLNPFTFYADPYTAMQGNPFLEASFSNSLQFNYTYKSFQLLSLSHIESNNFVTDVIRQNDETKVSISRPENLSKATYLSASSGGTLPVTAWWTNTLQLQGSYNTVSSPLQGSAYNISRFSWSVSADENFTLPKEYKLQLSAYYMSPSVQGLYQAKANYQLDLGVQKSFLDGKASLGLKLRDVFDTSRSRAILKYSNVNMYWQNQWESRRLNLTFNYKFGSNKVKTARNRRTGTGEEEGRL</sequence>
<dbReference type="InterPro" id="IPR008969">
    <property type="entry name" value="CarboxyPept-like_regulatory"/>
</dbReference>
<name>A0A2T5YLT3_9BACT</name>
<dbReference type="Proteomes" id="UP000244225">
    <property type="component" value="Unassembled WGS sequence"/>
</dbReference>
<evidence type="ECO:0000256" key="3">
    <source>
        <dbReference type="ARBA" id="ARBA00023237"/>
    </source>
</evidence>
<dbReference type="PANTHER" id="PTHR40980">
    <property type="entry name" value="PLUG DOMAIN-CONTAINING PROTEIN"/>
    <property type="match status" value="1"/>
</dbReference>
<comment type="subcellular location">
    <subcellularLocation>
        <location evidence="1">Cell outer membrane</location>
    </subcellularLocation>
</comment>
<keyword evidence="4" id="KW-1133">Transmembrane helix</keyword>
<evidence type="ECO:0000256" key="4">
    <source>
        <dbReference type="SAM" id="Phobius"/>
    </source>
</evidence>
<dbReference type="Gene3D" id="2.60.40.1120">
    <property type="entry name" value="Carboxypeptidase-like, regulatory domain"/>
    <property type="match status" value="1"/>
</dbReference>
<keyword evidence="3" id="KW-0998">Cell outer membrane</keyword>
<feature type="transmembrane region" description="Helical" evidence="4">
    <location>
        <begin position="22"/>
        <end position="39"/>
    </location>
</feature>
<evidence type="ECO:0000256" key="2">
    <source>
        <dbReference type="ARBA" id="ARBA00023136"/>
    </source>
</evidence>
<dbReference type="PANTHER" id="PTHR40980:SF4">
    <property type="entry name" value="TONB-DEPENDENT RECEPTOR-LIKE BETA-BARREL DOMAIN-CONTAINING PROTEIN"/>
    <property type="match status" value="1"/>
</dbReference>
<evidence type="ECO:0000313" key="6">
    <source>
        <dbReference type="EMBL" id="PTX20280.1"/>
    </source>
</evidence>
<keyword evidence="2 4" id="KW-0472">Membrane</keyword>
<gene>
    <name evidence="6" type="ORF">C8N40_103357</name>
</gene>
<accession>A0A2T5YLT3</accession>
<keyword evidence="6" id="KW-0675">Receptor</keyword>
<proteinExistence type="predicted"/>
<dbReference type="GO" id="GO:0009279">
    <property type="term" value="C:cell outer membrane"/>
    <property type="evidence" value="ECO:0007669"/>
    <property type="project" value="UniProtKB-SubCell"/>
</dbReference>
<dbReference type="SUPFAM" id="SSF49464">
    <property type="entry name" value="Carboxypeptidase regulatory domain-like"/>
    <property type="match status" value="1"/>
</dbReference>
<dbReference type="InterPro" id="IPR036942">
    <property type="entry name" value="Beta-barrel_TonB_sf"/>
</dbReference>
<evidence type="ECO:0000256" key="1">
    <source>
        <dbReference type="ARBA" id="ARBA00004442"/>
    </source>
</evidence>
<dbReference type="Pfam" id="PF13620">
    <property type="entry name" value="CarboxypepD_reg"/>
    <property type="match status" value="1"/>
</dbReference>
<dbReference type="InterPro" id="IPR037066">
    <property type="entry name" value="Plug_dom_sf"/>
</dbReference>
<protein>
    <submittedName>
        <fullName evidence="6">Outer membrane receptor protein involved in Fe transport</fullName>
    </submittedName>
</protein>
<keyword evidence="4" id="KW-0812">Transmembrane</keyword>
<dbReference type="Gene3D" id="2.40.170.20">
    <property type="entry name" value="TonB-dependent receptor, beta-barrel domain"/>
    <property type="match status" value="1"/>
</dbReference>